<dbReference type="GO" id="GO:0050793">
    <property type="term" value="P:regulation of developmental process"/>
    <property type="evidence" value="ECO:0007669"/>
    <property type="project" value="InterPro"/>
</dbReference>
<gene>
    <name evidence="3" type="ORF">NC653_023276</name>
</gene>
<keyword evidence="4" id="KW-1185">Reference proteome</keyword>
<dbReference type="AlphaFoldDB" id="A0AAD6QAP8"/>
<dbReference type="PANTHER" id="PTHR34663:SF15">
    <property type="match status" value="1"/>
</dbReference>
<feature type="signal peptide" evidence="2">
    <location>
        <begin position="1"/>
        <end position="23"/>
    </location>
</feature>
<sequence>MARELRSLCFVVLLLLCLSIVVSQSEARHLKVATSFKKMEYSFTKLAPRGIKQSGPSPGGPGHRSGNAQLLGPTKHSEILIFVRLDAACFSYISAEVNS</sequence>
<dbReference type="PANTHER" id="PTHR34663">
    <property type="entry name" value="OS06G0637400 PROTEIN"/>
    <property type="match status" value="1"/>
</dbReference>
<accession>A0AAD6QAP8</accession>
<organism evidence="3 4">
    <name type="scientific">Populus alba x Populus x berolinensis</name>
    <dbReference type="NCBI Taxonomy" id="444605"/>
    <lineage>
        <taxon>Eukaryota</taxon>
        <taxon>Viridiplantae</taxon>
        <taxon>Streptophyta</taxon>
        <taxon>Embryophyta</taxon>
        <taxon>Tracheophyta</taxon>
        <taxon>Spermatophyta</taxon>
        <taxon>Magnoliopsida</taxon>
        <taxon>eudicotyledons</taxon>
        <taxon>Gunneridae</taxon>
        <taxon>Pentapetalae</taxon>
        <taxon>rosids</taxon>
        <taxon>fabids</taxon>
        <taxon>Malpighiales</taxon>
        <taxon>Salicaceae</taxon>
        <taxon>Saliceae</taxon>
        <taxon>Populus</taxon>
    </lineage>
</organism>
<feature type="region of interest" description="Disordered" evidence="1">
    <location>
        <begin position="47"/>
        <end position="70"/>
    </location>
</feature>
<evidence type="ECO:0000256" key="2">
    <source>
        <dbReference type="SAM" id="SignalP"/>
    </source>
</evidence>
<reference evidence="3" key="1">
    <citation type="journal article" date="2023" name="Mol. Ecol. Resour.">
        <title>Chromosome-level genome assembly of a triploid poplar Populus alba 'Berolinensis'.</title>
        <authorList>
            <person name="Chen S."/>
            <person name="Yu Y."/>
            <person name="Wang X."/>
            <person name="Wang S."/>
            <person name="Zhang T."/>
            <person name="Zhou Y."/>
            <person name="He R."/>
            <person name="Meng N."/>
            <person name="Wang Y."/>
            <person name="Liu W."/>
            <person name="Liu Z."/>
            <person name="Liu J."/>
            <person name="Guo Q."/>
            <person name="Huang H."/>
            <person name="Sederoff R.R."/>
            <person name="Wang G."/>
            <person name="Qu G."/>
            <person name="Chen S."/>
        </authorList>
    </citation>
    <scope>NUCLEOTIDE SEQUENCE</scope>
    <source>
        <strain evidence="3">SC-2020</strain>
    </source>
</reference>
<dbReference type="GO" id="GO:0045087">
    <property type="term" value="P:innate immune response"/>
    <property type="evidence" value="ECO:0007669"/>
    <property type="project" value="InterPro"/>
</dbReference>
<feature type="chain" id="PRO_5041966182" description="Transmembrane protein" evidence="2">
    <location>
        <begin position="24"/>
        <end position="99"/>
    </location>
</feature>
<evidence type="ECO:0008006" key="5">
    <source>
        <dbReference type="Google" id="ProtNLM"/>
    </source>
</evidence>
<proteinExistence type="predicted"/>
<evidence type="ECO:0000313" key="3">
    <source>
        <dbReference type="EMBL" id="KAJ6985251.1"/>
    </source>
</evidence>
<evidence type="ECO:0000256" key="1">
    <source>
        <dbReference type="SAM" id="MobiDB-lite"/>
    </source>
</evidence>
<comment type="caution">
    <text evidence="3">The sequence shown here is derived from an EMBL/GenBank/DDBJ whole genome shotgun (WGS) entry which is preliminary data.</text>
</comment>
<keyword evidence="2" id="KW-0732">Signal</keyword>
<dbReference type="Proteomes" id="UP001164929">
    <property type="component" value="Chromosome 9"/>
</dbReference>
<dbReference type="InterPro" id="IPR044700">
    <property type="entry name" value="PIP2/PIPL1"/>
</dbReference>
<protein>
    <recommendedName>
        <fullName evidence="5">Transmembrane protein</fullName>
    </recommendedName>
</protein>
<name>A0AAD6QAP8_9ROSI</name>
<evidence type="ECO:0000313" key="4">
    <source>
        <dbReference type="Proteomes" id="UP001164929"/>
    </source>
</evidence>
<dbReference type="EMBL" id="JAQIZT010000009">
    <property type="protein sequence ID" value="KAJ6985251.1"/>
    <property type="molecule type" value="Genomic_DNA"/>
</dbReference>